<evidence type="ECO:0000313" key="1">
    <source>
        <dbReference type="Proteomes" id="UP000095286"/>
    </source>
</evidence>
<dbReference type="WBParaSite" id="RSKR_0000897100.1">
    <property type="protein sequence ID" value="RSKR_0000897100.1"/>
    <property type="gene ID" value="RSKR_0000897100"/>
</dbReference>
<dbReference type="Proteomes" id="UP000095286">
    <property type="component" value="Unplaced"/>
</dbReference>
<sequence>MGKLTSSIVYSRTKLTLDSVKKINLWGCDIDDISICKEMVNVQILSLSRNKIKSLEPLQHCTNLEELYIRGNEITDFNEFEFLAKCRKLKVLWIDENPCTTNVEYRKIIVGLIPSLTNLDDKAVSEDDHGRSVLMEAMASSFHESSKTATSPSNVEMSQSCYTPRHNYPVIDSILPQMTASYHQKSFQQQTDYGSSCYEINDQPIINSMMTSSYHQNYHNNRVTRPNNMMSASMMEFPKSPEYIPPNMSSSDSIAEDDCTPTEEIIEFGNYEYENNAPYEPIDKQPKGHIKPTQPSLLRKVSLQLEETTISPYNFRITRSNKDGGSVVIKEAVAVKDLMNGASPGSARENMTPTLAFPDFESPKNTRKGIKNDIVLKTVTKPLSLNLGTLKCAPLPSTLAFTTPQTNHFSNMGTSDFSRKRKRDSKHVNEIFDTHPVSRMKTRELFPPNHEKTKPLRITDKWETRFDYGVQIPKDEESKRFVILKDEHDRVHQEARLLPKAYTKRIMVREDGSVRENIGKFKSHDLPDYIEYNLDEMDLAWCSAHAIMSTYSSQDQEVLLGQVMNFLEKESYQKTQTALIKKYIHKDEVPSTSRMGIMLGEEESCTDKTCCEVCKSLISHDEDIMLICDFCNKGFHQSCYGIDQINEHYTCQPCMTLCSSPPPCAVCPVQGGGLKMTENGHEWCHINCAMYLNELSFVDADRREIVRGLLAFTDRGFLGCCCTICDIDYGQTIKCTIEGCNNYFHAECGVNVGLVMPQIDEVGATQVKLETYCEGHSINIHNLMKSKGKKMSHSPNSKNLEAKLWSLCERSLQRCYDLSFLSYINFELLRKHFPHENKIFLRDIYEYWKLKRLDNEGRKLFVESHHQFGYDIYSKSWGNLKSHFVHDDATKIKHFEVGYLGFLTRTHEKLKRYEMTTLDRLMNLMEVVKVVNIRKMEIDDECIGTVEAIGPPIKPLFAEGNDI</sequence>
<organism evidence="1 2">
    <name type="scientific">Rhabditophanes sp. KR3021</name>
    <dbReference type="NCBI Taxonomy" id="114890"/>
    <lineage>
        <taxon>Eukaryota</taxon>
        <taxon>Metazoa</taxon>
        <taxon>Ecdysozoa</taxon>
        <taxon>Nematoda</taxon>
        <taxon>Chromadorea</taxon>
        <taxon>Rhabditida</taxon>
        <taxon>Tylenchina</taxon>
        <taxon>Panagrolaimomorpha</taxon>
        <taxon>Strongyloidoidea</taxon>
        <taxon>Alloionematidae</taxon>
        <taxon>Rhabditophanes</taxon>
    </lineage>
</organism>
<proteinExistence type="predicted"/>
<name>A0AC35U9R1_9BILA</name>
<protein>
    <submittedName>
        <fullName evidence="2">PHD-type domain-containing protein</fullName>
    </submittedName>
</protein>
<evidence type="ECO:0000313" key="2">
    <source>
        <dbReference type="WBParaSite" id="RSKR_0000897100.1"/>
    </source>
</evidence>
<reference evidence="2" key="1">
    <citation type="submission" date="2016-11" db="UniProtKB">
        <authorList>
            <consortium name="WormBaseParasite"/>
        </authorList>
    </citation>
    <scope>IDENTIFICATION</scope>
    <source>
        <strain evidence="2">KR3021</strain>
    </source>
</reference>
<accession>A0AC35U9R1</accession>